<evidence type="ECO:0000313" key="5">
    <source>
        <dbReference type="Proteomes" id="UP001597182"/>
    </source>
</evidence>
<comment type="caution">
    <text evidence="4">The sequence shown here is derived from an EMBL/GenBank/DDBJ whole genome shotgun (WGS) entry which is preliminary data.</text>
</comment>
<dbReference type="InterPro" id="IPR000644">
    <property type="entry name" value="CBS_dom"/>
</dbReference>
<keyword evidence="5" id="KW-1185">Reference proteome</keyword>
<evidence type="ECO:0000313" key="4">
    <source>
        <dbReference type="EMBL" id="MFD1235338.1"/>
    </source>
</evidence>
<feature type="domain" description="CBS" evidence="3">
    <location>
        <begin position="75"/>
        <end position="129"/>
    </location>
</feature>
<dbReference type="PANTHER" id="PTHR48108">
    <property type="entry name" value="CBS DOMAIN-CONTAINING PROTEIN CBSX2, CHLOROPLASTIC"/>
    <property type="match status" value="1"/>
</dbReference>
<dbReference type="SUPFAM" id="SSF54631">
    <property type="entry name" value="CBS-domain pair"/>
    <property type="match status" value="1"/>
</dbReference>
<dbReference type="PANTHER" id="PTHR48108:SF26">
    <property type="entry name" value="CBS DOMAIN-CONTAINING PROTEIN DDB_G0289609"/>
    <property type="match status" value="1"/>
</dbReference>
<reference evidence="5" key="1">
    <citation type="journal article" date="2019" name="Int. J. Syst. Evol. Microbiol.">
        <title>The Global Catalogue of Microorganisms (GCM) 10K type strain sequencing project: providing services to taxonomists for standard genome sequencing and annotation.</title>
        <authorList>
            <consortium name="The Broad Institute Genomics Platform"/>
            <consortium name="The Broad Institute Genome Sequencing Center for Infectious Disease"/>
            <person name="Wu L."/>
            <person name="Ma J."/>
        </authorList>
    </citation>
    <scope>NUCLEOTIDE SEQUENCE [LARGE SCALE GENOMIC DNA]</scope>
    <source>
        <strain evidence="5">CCUG 49018</strain>
    </source>
</reference>
<dbReference type="Gene3D" id="3.10.580.10">
    <property type="entry name" value="CBS-domain"/>
    <property type="match status" value="1"/>
</dbReference>
<dbReference type="InterPro" id="IPR051462">
    <property type="entry name" value="CBS_domain-containing"/>
</dbReference>
<gene>
    <name evidence="4" type="ORF">ACFQ34_18775</name>
</gene>
<dbReference type="RefSeq" id="WP_339120842.1">
    <property type="nucleotide sequence ID" value="NZ_BAABKS010000090.1"/>
</dbReference>
<evidence type="ECO:0000259" key="3">
    <source>
        <dbReference type="PROSITE" id="PS51371"/>
    </source>
</evidence>
<dbReference type="Pfam" id="PF00571">
    <property type="entry name" value="CBS"/>
    <property type="match status" value="2"/>
</dbReference>
<name>A0ABW3VK82_9PSEU</name>
<accession>A0ABW3VK82</accession>
<dbReference type="PROSITE" id="PS51371">
    <property type="entry name" value="CBS"/>
    <property type="match status" value="2"/>
</dbReference>
<feature type="domain" description="CBS" evidence="3">
    <location>
        <begin position="6"/>
        <end position="63"/>
    </location>
</feature>
<keyword evidence="2" id="KW-0129">CBS domain</keyword>
<organism evidence="4 5">
    <name type="scientific">Pseudonocardia benzenivorans</name>
    <dbReference type="NCBI Taxonomy" id="228005"/>
    <lineage>
        <taxon>Bacteria</taxon>
        <taxon>Bacillati</taxon>
        <taxon>Actinomycetota</taxon>
        <taxon>Actinomycetes</taxon>
        <taxon>Pseudonocardiales</taxon>
        <taxon>Pseudonocardiaceae</taxon>
        <taxon>Pseudonocardia</taxon>
    </lineage>
</organism>
<dbReference type="SMART" id="SM00116">
    <property type="entry name" value="CBS"/>
    <property type="match status" value="2"/>
</dbReference>
<dbReference type="Proteomes" id="UP001597182">
    <property type="component" value="Unassembled WGS sequence"/>
</dbReference>
<dbReference type="CDD" id="cd02205">
    <property type="entry name" value="CBS_pair_SF"/>
    <property type="match status" value="1"/>
</dbReference>
<evidence type="ECO:0000256" key="1">
    <source>
        <dbReference type="ARBA" id="ARBA00022737"/>
    </source>
</evidence>
<sequence length="129" mass="13131">MRVQDVMRRAGTVEAGMPIPTASAVLAARGDEVAPVADSSGRLVGVVTRGDLAGPVLPNGWQLELDPEAVVAAVMTHRPVVVRPGDDLGAVVSLMRTRALPAVAVGDGARVVGVLLLADAARAVDPVGR</sequence>
<protein>
    <submittedName>
        <fullName evidence="4">CBS domain-containing protein</fullName>
    </submittedName>
</protein>
<evidence type="ECO:0000256" key="2">
    <source>
        <dbReference type="PROSITE-ProRule" id="PRU00703"/>
    </source>
</evidence>
<dbReference type="EMBL" id="JBHTMB010000157">
    <property type="protein sequence ID" value="MFD1235338.1"/>
    <property type="molecule type" value="Genomic_DNA"/>
</dbReference>
<dbReference type="InterPro" id="IPR046342">
    <property type="entry name" value="CBS_dom_sf"/>
</dbReference>
<keyword evidence="1" id="KW-0677">Repeat</keyword>
<proteinExistence type="predicted"/>